<sequence>MTKFSLILLPTQLGVTSLTSTPLDDRIGANMATKPYDLTDAATYHAGAFPPATLDYEAVLGPLEEAAASLARYDTKMSGMVNGELFLTPLRRQDAVTSSRMEGTISTIEELYRLEAEEDAGSVDPYREARNDDIETYLYSRALRNAQQALAEGAPLGEHLIRTAHQQLLSFGRGARKRPGSYKVEQNYIGDEKRGKIHYVPIAPEHLAPAMTDLVRFMNESAMRPLIRTAIAHVEFEALHPFEDGNGRIGRMLITLMLWKLGILSQPNFFVSGYFEANKDEYIERMRAVSTTGDWTGWVVFFLQAMHEQATVNIQTADAIFHLHTEMRERFREVLNSQFHDQALDFVFASPVFRNDRFVDRSGIPASSARALSRRLVEAGLLRTMEPAAGRRAALYAFDPLLDLLKV</sequence>
<dbReference type="PROSITE" id="PS51459">
    <property type="entry name" value="FIDO"/>
    <property type="match status" value="1"/>
</dbReference>
<gene>
    <name evidence="5" type="ORF">SAMN04489859_103940</name>
</gene>
<feature type="binding site" evidence="1">
    <location>
        <begin position="245"/>
        <end position="251"/>
    </location>
    <ligand>
        <name>ATP</name>
        <dbReference type="ChEBI" id="CHEBI:30616"/>
    </ligand>
</feature>
<keyword evidence="1" id="KW-0067">ATP-binding</keyword>
<dbReference type="SUPFAM" id="SSF140931">
    <property type="entry name" value="Fic-like"/>
    <property type="match status" value="1"/>
</dbReference>
<dbReference type="Pfam" id="PF02661">
    <property type="entry name" value="Fic"/>
    <property type="match status" value="1"/>
</dbReference>
<dbReference type="InterPro" id="IPR036597">
    <property type="entry name" value="Fido-like_dom_sf"/>
</dbReference>
<organism evidence="5 6">
    <name type="scientific">Paracoccus alcaliphilus</name>
    <dbReference type="NCBI Taxonomy" id="34002"/>
    <lineage>
        <taxon>Bacteria</taxon>
        <taxon>Pseudomonadati</taxon>
        <taxon>Pseudomonadota</taxon>
        <taxon>Alphaproteobacteria</taxon>
        <taxon>Rhodobacterales</taxon>
        <taxon>Paracoccaceae</taxon>
        <taxon>Paracoccus</taxon>
    </lineage>
</organism>
<dbReference type="STRING" id="34002.SAMN04489859_103940"/>
<accession>A0A1H8MFR3</accession>
<evidence type="ECO:0000256" key="3">
    <source>
        <dbReference type="PIRSR" id="PIRSR640198-2"/>
    </source>
</evidence>
<keyword evidence="1" id="KW-0547">Nucleotide-binding</keyword>
<feature type="domain" description="Fido" evidence="4">
    <location>
        <begin position="156"/>
        <end position="304"/>
    </location>
</feature>
<dbReference type="InterPro" id="IPR040198">
    <property type="entry name" value="Fido_containing"/>
</dbReference>
<keyword evidence="6" id="KW-1185">Reference proteome</keyword>
<dbReference type="InterPro" id="IPR025758">
    <property type="entry name" value="Fic/DOC_N"/>
</dbReference>
<proteinExistence type="predicted"/>
<protein>
    <submittedName>
        <fullName evidence="5">Fic family protein</fullName>
    </submittedName>
</protein>
<evidence type="ECO:0000313" key="6">
    <source>
        <dbReference type="Proteomes" id="UP000199054"/>
    </source>
</evidence>
<dbReference type="PIRSF" id="PIRSF038925">
    <property type="entry name" value="AMP-prot_trans"/>
    <property type="match status" value="1"/>
</dbReference>
<evidence type="ECO:0000313" key="5">
    <source>
        <dbReference type="EMBL" id="SEO15986.1"/>
    </source>
</evidence>
<dbReference type="AlphaFoldDB" id="A0A1H8MFR3"/>
<dbReference type="GO" id="GO:0005524">
    <property type="term" value="F:ATP binding"/>
    <property type="evidence" value="ECO:0007669"/>
    <property type="project" value="UniProtKB-KW"/>
</dbReference>
<reference evidence="5 6" key="1">
    <citation type="submission" date="2016-10" db="EMBL/GenBank/DDBJ databases">
        <authorList>
            <person name="de Groot N.N."/>
        </authorList>
    </citation>
    <scope>NUCLEOTIDE SEQUENCE [LARGE SCALE GENOMIC DNA]</scope>
    <source>
        <strain evidence="5 6">DSM 8512</strain>
    </source>
</reference>
<dbReference type="InterPro" id="IPR026287">
    <property type="entry name" value="SoFic-like"/>
</dbReference>
<dbReference type="RefSeq" id="WP_244519325.1">
    <property type="nucleotide sequence ID" value="NZ_CP067124.1"/>
</dbReference>
<feature type="binding site" evidence="1">
    <location>
        <position position="240"/>
    </location>
    <ligand>
        <name>ATP</name>
        <dbReference type="ChEBI" id="CHEBI:30616"/>
    </ligand>
</feature>
<dbReference type="PANTHER" id="PTHR13504">
    <property type="entry name" value="FIDO DOMAIN-CONTAINING PROTEIN DDB_G0283145"/>
    <property type="match status" value="1"/>
</dbReference>
<feature type="binding site" evidence="3">
    <location>
        <begin position="244"/>
        <end position="251"/>
    </location>
    <ligand>
        <name>ATP</name>
        <dbReference type="ChEBI" id="CHEBI:30616"/>
    </ligand>
</feature>
<feature type="binding site" evidence="1">
    <location>
        <position position="282"/>
    </location>
    <ligand>
        <name>ATP</name>
        <dbReference type="ChEBI" id="CHEBI:30616"/>
    </ligand>
</feature>
<dbReference type="EMBL" id="FODE01000039">
    <property type="protein sequence ID" value="SEO15986.1"/>
    <property type="molecule type" value="Genomic_DNA"/>
</dbReference>
<dbReference type="Pfam" id="PF13784">
    <property type="entry name" value="Fic_N"/>
    <property type="match status" value="1"/>
</dbReference>
<dbReference type="InterPro" id="IPR003812">
    <property type="entry name" value="Fido"/>
</dbReference>
<dbReference type="Proteomes" id="UP000199054">
    <property type="component" value="Unassembled WGS sequence"/>
</dbReference>
<evidence type="ECO:0000256" key="1">
    <source>
        <dbReference type="PIRSR" id="PIRSR038925-1"/>
    </source>
</evidence>
<evidence type="ECO:0000259" key="4">
    <source>
        <dbReference type="PROSITE" id="PS51459"/>
    </source>
</evidence>
<feature type="active site" evidence="2">
    <location>
        <position position="240"/>
    </location>
</feature>
<name>A0A1H8MFR3_9RHOB</name>
<evidence type="ECO:0000256" key="2">
    <source>
        <dbReference type="PIRSR" id="PIRSR640198-1"/>
    </source>
</evidence>
<feature type="binding site" evidence="1">
    <location>
        <position position="102"/>
    </location>
    <ligand>
        <name>ATP</name>
        <dbReference type="ChEBI" id="CHEBI:30616"/>
    </ligand>
</feature>
<dbReference type="PANTHER" id="PTHR13504:SF38">
    <property type="entry name" value="FIDO DOMAIN-CONTAINING PROTEIN"/>
    <property type="match status" value="1"/>
</dbReference>
<dbReference type="Gene3D" id="1.10.3290.10">
    <property type="entry name" value="Fido-like domain"/>
    <property type="match status" value="1"/>
</dbReference>